<evidence type="ECO:0000256" key="1">
    <source>
        <dbReference type="SAM" id="MobiDB-lite"/>
    </source>
</evidence>
<organism evidence="3 4">
    <name type="scientific">Paludisphaera mucosa</name>
    <dbReference type="NCBI Taxonomy" id="3030827"/>
    <lineage>
        <taxon>Bacteria</taxon>
        <taxon>Pseudomonadati</taxon>
        <taxon>Planctomycetota</taxon>
        <taxon>Planctomycetia</taxon>
        <taxon>Isosphaerales</taxon>
        <taxon>Isosphaeraceae</taxon>
        <taxon>Paludisphaera</taxon>
    </lineage>
</organism>
<dbReference type="GO" id="GO:0003677">
    <property type="term" value="F:DNA binding"/>
    <property type="evidence" value="ECO:0007669"/>
    <property type="project" value="UniProtKB-KW"/>
</dbReference>
<dbReference type="Proteomes" id="UP001216907">
    <property type="component" value="Unassembled WGS sequence"/>
</dbReference>
<dbReference type="InterPro" id="IPR000551">
    <property type="entry name" value="MerR-type_HTH_dom"/>
</dbReference>
<reference evidence="3 4" key="1">
    <citation type="submission" date="2023-03" db="EMBL/GenBank/DDBJ databases">
        <title>Paludisphaera mucosa sp. nov. a novel planctomycete from northern fen.</title>
        <authorList>
            <person name="Ivanova A."/>
        </authorList>
    </citation>
    <scope>NUCLEOTIDE SEQUENCE [LARGE SCALE GENOMIC DNA]</scope>
    <source>
        <strain evidence="3 4">Pla2</strain>
    </source>
</reference>
<proteinExistence type="predicted"/>
<gene>
    <name evidence="3" type="ORF">PZE19_30920</name>
</gene>
<accession>A0ABT6FKU7</accession>
<sequence>MPRRLNGYLTVKGAAEFLGVSAETLRNWDRSAKLTPRRHPVNGYRLYEKNELEAMLLRVEGRSAPEARPGRAGAVGDEGGER</sequence>
<name>A0ABT6FKU7_9BACT</name>
<evidence type="ECO:0000313" key="4">
    <source>
        <dbReference type="Proteomes" id="UP001216907"/>
    </source>
</evidence>
<dbReference type="Pfam" id="PF00376">
    <property type="entry name" value="MerR"/>
    <property type="match status" value="1"/>
</dbReference>
<protein>
    <submittedName>
        <fullName evidence="3">MerR family DNA-binding transcriptional regulator</fullName>
    </submittedName>
</protein>
<keyword evidence="4" id="KW-1185">Reference proteome</keyword>
<keyword evidence="3" id="KW-0238">DNA-binding</keyword>
<evidence type="ECO:0000259" key="2">
    <source>
        <dbReference type="PROSITE" id="PS50937"/>
    </source>
</evidence>
<dbReference type="PROSITE" id="PS50937">
    <property type="entry name" value="HTH_MERR_2"/>
    <property type="match status" value="1"/>
</dbReference>
<dbReference type="RefSeq" id="WP_277864529.1">
    <property type="nucleotide sequence ID" value="NZ_JARRAG010000003.1"/>
</dbReference>
<comment type="caution">
    <text evidence="3">The sequence shown here is derived from an EMBL/GenBank/DDBJ whole genome shotgun (WGS) entry which is preliminary data.</text>
</comment>
<dbReference type="SUPFAM" id="SSF46955">
    <property type="entry name" value="Putative DNA-binding domain"/>
    <property type="match status" value="1"/>
</dbReference>
<dbReference type="InterPro" id="IPR009061">
    <property type="entry name" value="DNA-bd_dom_put_sf"/>
</dbReference>
<feature type="region of interest" description="Disordered" evidence="1">
    <location>
        <begin position="61"/>
        <end position="82"/>
    </location>
</feature>
<dbReference type="EMBL" id="JARRAG010000003">
    <property type="protein sequence ID" value="MDG3008202.1"/>
    <property type="molecule type" value="Genomic_DNA"/>
</dbReference>
<feature type="domain" description="HTH merR-type" evidence="2">
    <location>
        <begin position="8"/>
        <end position="56"/>
    </location>
</feature>
<dbReference type="Gene3D" id="1.10.1660.10">
    <property type="match status" value="1"/>
</dbReference>
<evidence type="ECO:0000313" key="3">
    <source>
        <dbReference type="EMBL" id="MDG3008202.1"/>
    </source>
</evidence>